<comment type="caution">
    <text evidence="3">The sequence shown here is derived from an EMBL/GenBank/DDBJ whole genome shotgun (WGS) entry which is preliminary data.</text>
</comment>
<name>A0A4Y8ALP2_9SPHI</name>
<dbReference type="RefSeq" id="WP_134335164.1">
    <property type="nucleotide sequence ID" value="NZ_BMCZ01000007.1"/>
</dbReference>
<dbReference type="EMBL" id="JACIEG010000001">
    <property type="protein sequence ID" value="MBB3967612.1"/>
    <property type="molecule type" value="Genomic_DNA"/>
</dbReference>
<keyword evidence="5" id="KW-1185">Reference proteome</keyword>
<protein>
    <recommendedName>
        <fullName evidence="6">PH domain-containing protein</fullName>
    </recommendedName>
</protein>
<feature type="transmembrane region" description="Helical" evidence="1">
    <location>
        <begin position="48"/>
        <end position="72"/>
    </location>
</feature>
<evidence type="ECO:0000313" key="4">
    <source>
        <dbReference type="Proteomes" id="UP000297248"/>
    </source>
</evidence>
<dbReference type="InterPro" id="IPR048136">
    <property type="entry name" value="STM3941-like"/>
</dbReference>
<reference evidence="3 4" key="1">
    <citation type="journal article" date="2016" name="Int. J. Syst. Evol. Microbiol.">
        <title>Proposal of Mucilaginibacter phyllosphaerae sp. nov. isolated from the phyllosphere of Galium album.</title>
        <authorList>
            <person name="Aydogan E.L."/>
            <person name="Busse H.J."/>
            <person name="Moser G."/>
            <person name="Muller C."/>
            <person name="Kampfer P."/>
            <person name="Glaeser S.P."/>
        </authorList>
    </citation>
    <scope>NUCLEOTIDE SEQUENCE [LARGE SCALE GENOMIC DNA]</scope>
    <source>
        <strain evidence="3 4">PP-F2FG21</strain>
    </source>
</reference>
<keyword evidence="1" id="KW-0472">Membrane</keyword>
<dbReference type="OrthoDB" id="6028159at2"/>
<proteinExistence type="predicted"/>
<evidence type="ECO:0000313" key="5">
    <source>
        <dbReference type="Proteomes" id="UP000583101"/>
    </source>
</evidence>
<accession>A0A4Y8ALP2</accession>
<dbReference type="AlphaFoldDB" id="A0A4Y8ALP2"/>
<dbReference type="EMBL" id="SNQG01000001">
    <property type="protein sequence ID" value="TEW69331.1"/>
    <property type="molecule type" value="Genomic_DNA"/>
</dbReference>
<dbReference type="Proteomes" id="UP000583101">
    <property type="component" value="Unassembled WGS sequence"/>
</dbReference>
<sequence length="181" mass="19950">MDTEANYAIEISLSKIKMIALLTGALLFVAAGIWFVKHPEMFSKSPLLITIIGYASIVFFGVCALFVVSKLFDTSPGFVIDSNGIVDNSSMFSVGFIPWVDIAGLSTLQIGRQKMIMIKVQDPNGYINRQPNALSRRAASINYRMYGSPIIVSTAALRHSFEGLYDKINEGWQKSGVTDRD</sequence>
<dbReference type="Proteomes" id="UP000297248">
    <property type="component" value="Unassembled WGS sequence"/>
</dbReference>
<reference evidence="2 5" key="3">
    <citation type="submission" date="2020-08" db="EMBL/GenBank/DDBJ databases">
        <title>Genomic Encyclopedia of Type Strains, Phase IV (KMG-IV): sequencing the most valuable type-strain genomes for metagenomic binning, comparative biology and taxonomic classification.</title>
        <authorList>
            <person name="Goeker M."/>
        </authorList>
    </citation>
    <scope>NUCLEOTIDE SEQUENCE [LARGE SCALE GENOMIC DNA]</scope>
    <source>
        <strain evidence="2 5">DSM 100995</strain>
    </source>
</reference>
<keyword evidence="1" id="KW-1133">Transmembrane helix</keyword>
<organism evidence="3 4">
    <name type="scientific">Mucilaginibacter phyllosphaerae</name>
    <dbReference type="NCBI Taxonomy" id="1812349"/>
    <lineage>
        <taxon>Bacteria</taxon>
        <taxon>Pseudomonadati</taxon>
        <taxon>Bacteroidota</taxon>
        <taxon>Sphingobacteriia</taxon>
        <taxon>Sphingobacteriales</taxon>
        <taxon>Sphingobacteriaceae</taxon>
        <taxon>Mucilaginibacter</taxon>
    </lineage>
</organism>
<keyword evidence="1" id="KW-0812">Transmembrane</keyword>
<evidence type="ECO:0000313" key="3">
    <source>
        <dbReference type="EMBL" id="TEW69331.1"/>
    </source>
</evidence>
<reference evidence="3" key="2">
    <citation type="submission" date="2019-03" db="EMBL/GenBank/DDBJ databases">
        <authorList>
            <person name="Yan Y.-Q."/>
            <person name="Du Z.-J."/>
        </authorList>
    </citation>
    <scope>NUCLEOTIDE SEQUENCE</scope>
    <source>
        <strain evidence="3">PP-F2FG21</strain>
    </source>
</reference>
<feature type="transmembrane region" description="Helical" evidence="1">
    <location>
        <begin position="16"/>
        <end position="36"/>
    </location>
</feature>
<evidence type="ECO:0000256" key="1">
    <source>
        <dbReference type="SAM" id="Phobius"/>
    </source>
</evidence>
<dbReference type="NCBIfam" id="NF041635">
    <property type="entry name" value="STM3941_fam"/>
    <property type="match status" value="1"/>
</dbReference>
<evidence type="ECO:0000313" key="2">
    <source>
        <dbReference type="EMBL" id="MBB3967612.1"/>
    </source>
</evidence>
<evidence type="ECO:0008006" key="6">
    <source>
        <dbReference type="Google" id="ProtNLM"/>
    </source>
</evidence>
<gene>
    <name evidence="3" type="ORF">E2R65_03955</name>
    <name evidence="2" type="ORF">GGR35_000198</name>
</gene>